<comment type="caution">
    <text evidence="1">The sequence shown here is derived from an EMBL/GenBank/DDBJ whole genome shotgun (WGS) entry which is preliminary data.</text>
</comment>
<dbReference type="Proteomes" id="UP001321506">
    <property type="component" value="Unassembled WGS sequence"/>
</dbReference>
<dbReference type="Pfam" id="PF11452">
    <property type="entry name" value="DUF3000"/>
    <property type="match status" value="1"/>
</dbReference>
<protein>
    <submittedName>
        <fullName evidence="1">DUF3000 domain-containing protein</fullName>
    </submittedName>
</protein>
<gene>
    <name evidence="1" type="ORF">QF206_03505</name>
</gene>
<sequence length="198" mass="21109">MPDSPAEAPLPDEFRAALDAVRAVSVRSEVTIGEIPSPPRLAPYSTALAADIAAHGVEDLGTGRFVLLYDPDEPEAWGSPFRVVCFAQAPLELEIALDPLTADVTWSWLVDALDSRHARYHSASGTATKTLSTGYGELAGEGSGAMIELRASWSPMDHELTAHVEGWCELLCMLAGLPPGDGDGVSLLAARRMNRGER</sequence>
<name>A0AAW6T3Y1_9MICO</name>
<reference evidence="1 2" key="1">
    <citation type="submission" date="2023-04" db="EMBL/GenBank/DDBJ databases">
        <title>Klugiella caeni sp. nov. isolated from the sludge of biochemical tank.</title>
        <authorList>
            <person name="Geng K."/>
        </authorList>
    </citation>
    <scope>NUCLEOTIDE SEQUENCE [LARGE SCALE GENOMIC DNA]</scope>
    <source>
        <strain evidence="1 2">YN-L-19</strain>
    </source>
</reference>
<keyword evidence="2" id="KW-1185">Reference proteome</keyword>
<dbReference type="EMBL" id="JASATX010000001">
    <property type="protein sequence ID" value="MDI2098034.1"/>
    <property type="molecule type" value="Genomic_DNA"/>
</dbReference>
<evidence type="ECO:0000313" key="2">
    <source>
        <dbReference type="Proteomes" id="UP001321506"/>
    </source>
</evidence>
<dbReference type="AlphaFoldDB" id="A0AAW6T3Y1"/>
<evidence type="ECO:0000313" key="1">
    <source>
        <dbReference type="EMBL" id="MDI2098034.1"/>
    </source>
</evidence>
<dbReference type="InterPro" id="IPR021555">
    <property type="entry name" value="DUF3000"/>
</dbReference>
<organism evidence="1 2">
    <name type="scientific">Ruicaihuangia caeni</name>
    <dbReference type="NCBI Taxonomy" id="3042517"/>
    <lineage>
        <taxon>Bacteria</taxon>
        <taxon>Bacillati</taxon>
        <taxon>Actinomycetota</taxon>
        <taxon>Actinomycetes</taxon>
        <taxon>Micrococcales</taxon>
        <taxon>Microbacteriaceae</taxon>
        <taxon>Ruicaihuangia</taxon>
    </lineage>
</organism>
<proteinExistence type="predicted"/>
<dbReference type="RefSeq" id="WP_281487800.1">
    <property type="nucleotide sequence ID" value="NZ_JASATX010000001.1"/>
</dbReference>
<accession>A0AAW6T3Y1</accession>